<reference evidence="2 3" key="1">
    <citation type="journal article" date="2021" name="Environ. Microbiol.">
        <title>Genetic insights into the dark matter of the mammalian gut microbiota through targeted genome reconstruction.</title>
        <authorList>
            <person name="Lugli G.A."/>
            <person name="Alessandri G."/>
            <person name="Milani C."/>
            <person name="Viappiani A."/>
            <person name="Fontana F."/>
            <person name="Tarracchini C."/>
            <person name="Mancabelli L."/>
            <person name="Argentini C."/>
            <person name="Ruiz L."/>
            <person name="Margolles A."/>
            <person name="van Sinderen D."/>
            <person name="Turroni F."/>
            <person name="Ventura M."/>
        </authorList>
    </citation>
    <scope>NUCLEOTIDE SEQUENCE [LARGE SCALE GENOMIC DNA]</scope>
    <source>
        <strain evidence="2 3">MA2</strain>
    </source>
</reference>
<dbReference type="EMBL" id="JAFEJS010000001">
    <property type="protein sequence ID" value="MBT1172231.1"/>
    <property type="molecule type" value="Genomic_DNA"/>
</dbReference>
<accession>A0ABS5UMX0</accession>
<name>A0ABS5UMX0_9BIFI</name>
<feature type="region of interest" description="Disordered" evidence="1">
    <location>
        <begin position="196"/>
        <end position="226"/>
    </location>
</feature>
<comment type="caution">
    <text evidence="2">The sequence shown here is derived from an EMBL/GenBank/DDBJ whole genome shotgun (WGS) entry which is preliminary data.</text>
</comment>
<protein>
    <recommendedName>
        <fullName evidence="4">Lipoprotein</fullName>
    </recommendedName>
</protein>
<evidence type="ECO:0000313" key="3">
    <source>
        <dbReference type="Proteomes" id="UP000773064"/>
    </source>
</evidence>
<evidence type="ECO:0008006" key="4">
    <source>
        <dbReference type="Google" id="ProtNLM"/>
    </source>
</evidence>
<organism evidence="2 3">
    <name type="scientific">Bifidobacterium santillanense</name>
    <dbReference type="NCBI Taxonomy" id="2809028"/>
    <lineage>
        <taxon>Bacteria</taxon>
        <taxon>Bacillati</taxon>
        <taxon>Actinomycetota</taxon>
        <taxon>Actinomycetes</taxon>
        <taxon>Bifidobacteriales</taxon>
        <taxon>Bifidobacteriaceae</taxon>
        <taxon>Bifidobacterium</taxon>
    </lineage>
</organism>
<keyword evidence="3" id="KW-1185">Reference proteome</keyword>
<sequence length="382" mass="40228">MATHQGRSSSGDDAADSASNARSAETCSKATTVQGEIVVGDCTRGGEGTVALSKGLLALYEALKSSVINDEQVFVGGKYKGDQQPDLMLTSAMDNLGSGRNASAANGLASLLGEDDAAAFYQSLVPSDTASIYMEDTADYKKRQSIEDSFPWYRAHIAGYGDFVYRIGFLIKGAQSNRIVIGVTVYDTSSVPSTITVQESKPAQTESDGSSDQGTPANTQKGQSVDTDFNDLWTSVVVNENLSRIAGKYCRKDGACVSINANGDHVAGDYSTNPGTIGFVSGDSSLNPLPQGASTLDLSFAYQQQDTPTSAVPIDLQTMTTGCDAASDASCVSGVSYVASNAKTDEFSERISSGNPPDTTKDYLVIGWTTEVSDSTVFYRQE</sequence>
<proteinExistence type="predicted"/>
<dbReference type="RefSeq" id="WP_214357480.1">
    <property type="nucleotide sequence ID" value="NZ_JAFEJS010000001.1"/>
</dbReference>
<feature type="region of interest" description="Disordered" evidence="1">
    <location>
        <begin position="1"/>
        <end position="26"/>
    </location>
</feature>
<feature type="compositionally biased region" description="Low complexity" evidence="1">
    <location>
        <begin position="1"/>
        <end position="24"/>
    </location>
</feature>
<evidence type="ECO:0000313" key="2">
    <source>
        <dbReference type="EMBL" id="MBT1172231.1"/>
    </source>
</evidence>
<evidence type="ECO:0000256" key="1">
    <source>
        <dbReference type="SAM" id="MobiDB-lite"/>
    </source>
</evidence>
<dbReference type="Proteomes" id="UP000773064">
    <property type="component" value="Unassembled WGS sequence"/>
</dbReference>
<gene>
    <name evidence="2" type="ORF">JS528_02410</name>
</gene>